<evidence type="ECO:0000256" key="1">
    <source>
        <dbReference type="SAM" id="SignalP"/>
    </source>
</evidence>
<dbReference type="AlphaFoldDB" id="A0A4Q2UKS6"/>
<dbReference type="Pfam" id="PF14054">
    <property type="entry name" value="DUF4249"/>
    <property type="match status" value="1"/>
</dbReference>
<feature type="signal peptide" evidence="1">
    <location>
        <begin position="1"/>
        <end position="35"/>
    </location>
</feature>
<keyword evidence="3" id="KW-1185">Reference proteome</keyword>
<dbReference type="EMBL" id="SBLB01000002">
    <property type="protein sequence ID" value="RYC70103.1"/>
    <property type="molecule type" value="Genomic_DNA"/>
</dbReference>
<feature type="chain" id="PRO_5020232041" evidence="1">
    <location>
        <begin position="36"/>
        <end position="295"/>
    </location>
</feature>
<proteinExistence type="predicted"/>
<evidence type="ECO:0000313" key="3">
    <source>
        <dbReference type="Proteomes" id="UP000290407"/>
    </source>
</evidence>
<dbReference type="PROSITE" id="PS51257">
    <property type="entry name" value="PROKAR_LIPOPROTEIN"/>
    <property type="match status" value="1"/>
</dbReference>
<dbReference type="Proteomes" id="UP000290407">
    <property type="component" value="Unassembled WGS sequence"/>
</dbReference>
<sequence>MIDHKNHKNQRSIRPKEMKKLLLFSALLLSLTACTDTIDVDVEGGETQLAVDGEITDQPGPYTIKLTETVYAFGSDAPPAVRGATVLLADSQGKVDTLRETSPGTYQTRSLRGRVGNSYTLTIGNTRFGTYKATTEIRRPTPIDSVYAEYRDIVPGTTSSGYLIRYNYTDPKGVGDNFRAKLYQGTGSEAAKLLNKPFNLSFVQDIYNDGQTVKDVLTTPEKFEKGDRAVLVLASLTNDAYLFLNELQQQTNNGGLFANPPANVRTNIVNTDANGKKAVGYFFGSAITTRTTTVN</sequence>
<reference evidence="2 3" key="1">
    <citation type="submission" date="2019-01" db="EMBL/GenBank/DDBJ databases">
        <title>Spirosoma flava sp. nov., a propanil-degrading bacterium isolated from herbicide-contaminated soil.</title>
        <authorList>
            <person name="Zhang L."/>
            <person name="Jiang J.-D."/>
        </authorList>
    </citation>
    <scope>NUCLEOTIDE SEQUENCE [LARGE SCALE GENOMIC DNA]</scope>
    <source>
        <strain evidence="2 3">TY50</strain>
    </source>
</reference>
<organism evidence="2 3">
    <name type="scientific">Spirosoma sordidisoli</name>
    <dbReference type="NCBI Taxonomy" id="2502893"/>
    <lineage>
        <taxon>Bacteria</taxon>
        <taxon>Pseudomonadati</taxon>
        <taxon>Bacteroidota</taxon>
        <taxon>Cytophagia</taxon>
        <taxon>Cytophagales</taxon>
        <taxon>Cytophagaceae</taxon>
        <taxon>Spirosoma</taxon>
    </lineage>
</organism>
<protein>
    <submittedName>
        <fullName evidence="2">DUF4249 domain-containing protein</fullName>
    </submittedName>
</protein>
<name>A0A4Q2UKS6_9BACT</name>
<comment type="caution">
    <text evidence="2">The sequence shown here is derived from an EMBL/GenBank/DDBJ whole genome shotgun (WGS) entry which is preliminary data.</text>
</comment>
<keyword evidence="1" id="KW-0732">Signal</keyword>
<accession>A0A4Q2UKS6</accession>
<gene>
    <name evidence="2" type="ORF">EQG79_09535</name>
</gene>
<dbReference type="InterPro" id="IPR025345">
    <property type="entry name" value="DUF4249"/>
</dbReference>
<evidence type="ECO:0000313" key="2">
    <source>
        <dbReference type="EMBL" id="RYC70103.1"/>
    </source>
</evidence>